<evidence type="ECO:0000313" key="2">
    <source>
        <dbReference type="EMBL" id="MDE8647631.1"/>
    </source>
</evidence>
<reference evidence="2" key="1">
    <citation type="submission" date="2023-02" db="EMBL/GenBank/DDBJ databases">
        <title>A novel hydrolase synthesized by Rhodococcus erythropolis HQ is responsible for the detoxification of Zearalenone.</title>
        <authorList>
            <person name="Hu J."/>
            <person name="Xu J."/>
        </authorList>
    </citation>
    <scope>NUCLEOTIDE SEQUENCE</scope>
    <source>
        <strain evidence="2">HQ</strain>
    </source>
</reference>
<evidence type="ECO:0000256" key="1">
    <source>
        <dbReference type="SAM" id="MobiDB-lite"/>
    </source>
</evidence>
<evidence type="ECO:0000313" key="3">
    <source>
        <dbReference type="Proteomes" id="UP001217325"/>
    </source>
</evidence>
<accession>A0AAW6LQU3</accession>
<proteinExistence type="predicted"/>
<dbReference type="AlphaFoldDB" id="A0AAW6LQU3"/>
<gene>
    <name evidence="2" type="ORF">PXH69_21890</name>
</gene>
<comment type="caution">
    <text evidence="2">The sequence shown here is derived from an EMBL/GenBank/DDBJ whole genome shotgun (WGS) entry which is preliminary data.</text>
</comment>
<feature type="compositionally biased region" description="Acidic residues" evidence="1">
    <location>
        <begin position="14"/>
        <end position="37"/>
    </location>
</feature>
<protein>
    <submittedName>
        <fullName evidence="2">Uncharacterized protein</fullName>
    </submittedName>
</protein>
<dbReference type="EMBL" id="JARDXE010000014">
    <property type="protein sequence ID" value="MDE8647631.1"/>
    <property type="molecule type" value="Genomic_DNA"/>
</dbReference>
<feature type="region of interest" description="Disordered" evidence="1">
    <location>
        <begin position="1"/>
        <end position="57"/>
    </location>
</feature>
<sequence length="57" mass="6025">MPNSVQPPTPSDSELADYDPDTCDAPDCENSLDDGEGYDGYCGAHADQRETSGAQSE</sequence>
<name>A0AAW6LQU3_RHOSG</name>
<feature type="compositionally biased region" description="Pro residues" evidence="1">
    <location>
        <begin position="1"/>
        <end position="10"/>
    </location>
</feature>
<organism evidence="2 3">
    <name type="scientific">Rhodococcus qingshengii</name>
    <dbReference type="NCBI Taxonomy" id="334542"/>
    <lineage>
        <taxon>Bacteria</taxon>
        <taxon>Bacillati</taxon>
        <taxon>Actinomycetota</taxon>
        <taxon>Actinomycetes</taxon>
        <taxon>Mycobacteriales</taxon>
        <taxon>Nocardiaceae</taxon>
        <taxon>Rhodococcus</taxon>
        <taxon>Rhodococcus erythropolis group</taxon>
    </lineage>
</organism>
<dbReference type="Proteomes" id="UP001217325">
    <property type="component" value="Unassembled WGS sequence"/>
</dbReference>